<comment type="similarity">
    <text evidence="1">Belongs to the protein kinase superfamily.</text>
</comment>
<keyword evidence="5" id="KW-1185">Reference proteome</keyword>
<dbReference type="Pfam" id="PF00069">
    <property type="entry name" value="Pkinase"/>
    <property type="match status" value="1"/>
</dbReference>
<protein>
    <recommendedName>
        <fullName evidence="3">Protein kinase domain-containing protein</fullName>
    </recommendedName>
</protein>
<dbReference type="PROSITE" id="PS50011">
    <property type="entry name" value="PROTEIN_KINASE_DOM"/>
    <property type="match status" value="1"/>
</dbReference>
<gene>
    <name evidence="4" type="ORF">NP493_721g00017</name>
</gene>
<dbReference type="EMBL" id="JAODUO010000725">
    <property type="protein sequence ID" value="KAK2175516.1"/>
    <property type="molecule type" value="Genomic_DNA"/>
</dbReference>
<reference evidence="4" key="1">
    <citation type="journal article" date="2023" name="Mol. Biol. Evol.">
        <title>Third-Generation Sequencing Reveals the Adaptive Role of the Epigenome in Three Deep-Sea Polychaetes.</title>
        <authorList>
            <person name="Perez M."/>
            <person name="Aroh O."/>
            <person name="Sun Y."/>
            <person name="Lan Y."/>
            <person name="Juniper S.K."/>
            <person name="Young C.R."/>
            <person name="Angers B."/>
            <person name="Qian P.Y."/>
        </authorList>
    </citation>
    <scope>NUCLEOTIDE SEQUENCE</scope>
    <source>
        <strain evidence="4">R07B-5</strain>
    </source>
</reference>
<dbReference type="Gene3D" id="1.25.10.10">
    <property type="entry name" value="Leucine-rich Repeat Variant"/>
    <property type="match status" value="1"/>
</dbReference>
<dbReference type="AlphaFoldDB" id="A0AAD9KQ61"/>
<sequence length="620" mass="70361">MLHGNVSPQSVVINKKGTWKLTGFGFSQIAANGKEVYQRTAWTPKLPKMVQPDLDYLAPEIQLEIAQDVTVFSDMFSLGLVICAIHNNGHSLIQANHNISTYARHSEQLTELFSEVAHKMPLQFVEPVEKMINKDIRYRPTARYFSMLRYFKDPVARCMQGIDNIERIDLSQKCEFFSNLSQAIPKFPAKVLYSWVFPVLIDQMDNADVLPLILPSLIAIIETATADQYCKTIWPEFKRVFTMTRPVQATVYLLQKLDVILDKASEEEIHKDILPMVFSTLESNSIQGQEAAIGVFITLKKYIDDQTLRKLVLPKAKALFMKSENVRTRLNALACIDRLIDSLDKMMILDEVLPFLTEISCQDVDIIMSVISIYKHMLSDKRFGLTHNLLATKVMPTLIPLTVSPGLKLEQFSMLMEVLREMLEQIYRQRHNKMLGEVPDTKALEIRRTSIDMRYNVFDPPKIDSILGNQYLVPTEESYGHRHRPPSTPELQTNSLSEPVDPKAYRRHSSFQGLGCEEQAVLDKIVKARKASLAPGMHSLPAGNNPHILVSGASISDFDHSFFYTENPRRCSTQSVGPVVVPEPGRRDSKGRLLDAMLPPERRSSFQGICDVAMQFFVGK</sequence>
<evidence type="ECO:0000256" key="1">
    <source>
        <dbReference type="ARBA" id="ARBA00038349"/>
    </source>
</evidence>
<dbReference type="PANTHER" id="PTHR12984:SF16">
    <property type="entry name" value="BLACK MATCH, ISOFORM H"/>
    <property type="match status" value="1"/>
</dbReference>
<feature type="domain" description="Protein kinase" evidence="3">
    <location>
        <begin position="1"/>
        <end position="151"/>
    </location>
</feature>
<comment type="caution">
    <text evidence="4">The sequence shown here is derived from an EMBL/GenBank/DDBJ whole genome shotgun (WGS) entry which is preliminary data.</text>
</comment>
<feature type="region of interest" description="Disordered" evidence="2">
    <location>
        <begin position="477"/>
        <end position="501"/>
    </location>
</feature>
<dbReference type="Gene3D" id="1.10.510.10">
    <property type="entry name" value="Transferase(Phosphotransferase) domain 1"/>
    <property type="match status" value="1"/>
</dbReference>
<dbReference type="InterPro" id="IPR051177">
    <property type="entry name" value="CIK-Related_Protein"/>
</dbReference>
<organism evidence="4 5">
    <name type="scientific">Ridgeia piscesae</name>
    <name type="common">Tubeworm</name>
    <dbReference type="NCBI Taxonomy" id="27915"/>
    <lineage>
        <taxon>Eukaryota</taxon>
        <taxon>Metazoa</taxon>
        <taxon>Spiralia</taxon>
        <taxon>Lophotrochozoa</taxon>
        <taxon>Annelida</taxon>
        <taxon>Polychaeta</taxon>
        <taxon>Sedentaria</taxon>
        <taxon>Canalipalpata</taxon>
        <taxon>Sabellida</taxon>
        <taxon>Siboglinidae</taxon>
        <taxon>Ridgeia</taxon>
    </lineage>
</organism>
<proteinExistence type="inferred from homology"/>
<dbReference type="GO" id="GO:0005524">
    <property type="term" value="F:ATP binding"/>
    <property type="evidence" value="ECO:0007669"/>
    <property type="project" value="InterPro"/>
</dbReference>
<dbReference type="SUPFAM" id="SSF56112">
    <property type="entry name" value="Protein kinase-like (PK-like)"/>
    <property type="match status" value="1"/>
</dbReference>
<accession>A0AAD9KQ61</accession>
<dbReference type="PANTHER" id="PTHR12984">
    <property type="entry name" value="SCY1-RELATED S/T PROTEIN KINASE-LIKE"/>
    <property type="match status" value="1"/>
</dbReference>
<dbReference type="InterPro" id="IPR011009">
    <property type="entry name" value="Kinase-like_dom_sf"/>
</dbReference>
<evidence type="ECO:0000259" key="3">
    <source>
        <dbReference type="PROSITE" id="PS50011"/>
    </source>
</evidence>
<dbReference type="SUPFAM" id="SSF48371">
    <property type="entry name" value="ARM repeat"/>
    <property type="match status" value="1"/>
</dbReference>
<dbReference type="InterPro" id="IPR016024">
    <property type="entry name" value="ARM-type_fold"/>
</dbReference>
<dbReference type="InterPro" id="IPR011989">
    <property type="entry name" value="ARM-like"/>
</dbReference>
<dbReference type="Proteomes" id="UP001209878">
    <property type="component" value="Unassembled WGS sequence"/>
</dbReference>
<dbReference type="InterPro" id="IPR000719">
    <property type="entry name" value="Prot_kinase_dom"/>
</dbReference>
<evidence type="ECO:0000313" key="5">
    <source>
        <dbReference type="Proteomes" id="UP001209878"/>
    </source>
</evidence>
<evidence type="ECO:0000256" key="2">
    <source>
        <dbReference type="SAM" id="MobiDB-lite"/>
    </source>
</evidence>
<dbReference type="GO" id="GO:0004672">
    <property type="term" value="F:protein kinase activity"/>
    <property type="evidence" value="ECO:0007669"/>
    <property type="project" value="InterPro"/>
</dbReference>
<evidence type="ECO:0000313" key="4">
    <source>
        <dbReference type="EMBL" id="KAK2175516.1"/>
    </source>
</evidence>
<name>A0AAD9KQ61_RIDPI</name>